<dbReference type="InterPro" id="IPR003593">
    <property type="entry name" value="AAA+_ATPase"/>
</dbReference>
<dbReference type="RefSeq" id="WP_168079860.1">
    <property type="nucleotide sequence ID" value="NZ_BAAAQJ010000001.1"/>
</dbReference>
<comment type="caution">
    <text evidence="5">The sequence shown here is derived from an EMBL/GenBank/DDBJ whole genome shotgun (WGS) entry which is preliminary data.</text>
</comment>
<dbReference type="SMART" id="SM00382">
    <property type="entry name" value="AAA"/>
    <property type="match status" value="1"/>
</dbReference>
<dbReference type="InterPro" id="IPR027417">
    <property type="entry name" value="P-loop_NTPase"/>
</dbReference>
<keyword evidence="2" id="KW-0547">Nucleotide-binding</keyword>
<dbReference type="SUPFAM" id="SSF50331">
    <property type="entry name" value="MOP-like"/>
    <property type="match status" value="1"/>
</dbReference>
<proteinExistence type="predicted"/>
<dbReference type="SUPFAM" id="SSF52540">
    <property type="entry name" value="P-loop containing nucleoside triphosphate hydrolases"/>
    <property type="match status" value="1"/>
</dbReference>
<accession>A0A8J3LNK9</accession>
<dbReference type="Pfam" id="PF08402">
    <property type="entry name" value="TOBE_2"/>
    <property type="match status" value="1"/>
</dbReference>
<dbReference type="AlphaFoldDB" id="A0A8J3LNK9"/>
<dbReference type="GO" id="GO:0016887">
    <property type="term" value="F:ATP hydrolysis activity"/>
    <property type="evidence" value="ECO:0007669"/>
    <property type="project" value="InterPro"/>
</dbReference>
<dbReference type="GO" id="GO:0043190">
    <property type="term" value="C:ATP-binding cassette (ABC) transporter complex"/>
    <property type="evidence" value="ECO:0007669"/>
    <property type="project" value="InterPro"/>
</dbReference>
<dbReference type="Pfam" id="PF00005">
    <property type="entry name" value="ABC_tran"/>
    <property type="match status" value="1"/>
</dbReference>
<organism evidence="5 6">
    <name type="scientific">Planosporangium flavigriseum</name>
    <dbReference type="NCBI Taxonomy" id="373681"/>
    <lineage>
        <taxon>Bacteria</taxon>
        <taxon>Bacillati</taxon>
        <taxon>Actinomycetota</taxon>
        <taxon>Actinomycetes</taxon>
        <taxon>Micromonosporales</taxon>
        <taxon>Micromonosporaceae</taxon>
        <taxon>Planosporangium</taxon>
    </lineage>
</organism>
<dbReference type="PROSITE" id="PS00211">
    <property type="entry name" value="ABC_TRANSPORTER_1"/>
    <property type="match status" value="1"/>
</dbReference>
<reference evidence="5" key="1">
    <citation type="submission" date="2021-01" db="EMBL/GenBank/DDBJ databases">
        <title>Whole genome shotgun sequence of Planosporangium flavigriseum NBRC 105377.</title>
        <authorList>
            <person name="Komaki H."/>
            <person name="Tamura T."/>
        </authorList>
    </citation>
    <scope>NUCLEOTIDE SEQUENCE</scope>
    <source>
        <strain evidence="5">NBRC 105377</strain>
    </source>
</reference>
<dbReference type="Gene3D" id="2.40.50.100">
    <property type="match status" value="1"/>
</dbReference>
<keyword evidence="3 5" id="KW-0067">ATP-binding</keyword>
<dbReference type="InterPro" id="IPR050093">
    <property type="entry name" value="ABC_SmlMolc_Importer"/>
</dbReference>
<evidence type="ECO:0000259" key="4">
    <source>
        <dbReference type="PROSITE" id="PS50893"/>
    </source>
</evidence>
<name>A0A8J3LNK9_9ACTN</name>
<evidence type="ECO:0000256" key="2">
    <source>
        <dbReference type="ARBA" id="ARBA00022741"/>
    </source>
</evidence>
<sequence>MTTVAGVERGTQPTPDGARSVALHVRSIRKSFANQEVLRGIDLDVHEGEFLTLLGPSGSGKTTLLRIIAGFESHDSGEMRLQGNDISRLSPAQRDLGMVFQQYALFPHMTVADNVAYGLKMRRWDSAKLRARVEQMLEMVGLPHLADRKPRQLSGGQQQRVALARALAYEPKLLLMDEPLGALDKNLRLQMEEELRRVHRQLGTTVIYVTHDQEEALALSDRIAVMQEGRFAGLDTPTALYQRPPSTFVARFFSNANLIPATASSDPGSEGAVVEVGDCRFPAATDLRGDVMLAVRPRSLRPETVADGLTIHGTVIDSLLMGDDRQVRLEAAGVGPVVARISAAQPGEFEPGATVTLSAASHDITVLAP</sequence>
<evidence type="ECO:0000256" key="1">
    <source>
        <dbReference type="ARBA" id="ARBA00022448"/>
    </source>
</evidence>
<dbReference type="PANTHER" id="PTHR42781">
    <property type="entry name" value="SPERMIDINE/PUTRESCINE IMPORT ATP-BINDING PROTEIN POTA"/>
    <property type="match status" value="1"/>
</dbReference>
<dbReference type="InterPro" id="IPR008995">
    <property type="entry name" value="Mo/tungstate-bd_C_term_dom"/>
</dbReference>
<evidence type="ECO:0000313" key="5">
    <source>
        <dbReference type="EMBL" id="GIG76002.1"/>
    </source>
</evidence>
<dbReference type="PROSITE" id="PS50893">
    <property type="entry name" value="ABC_TRANSPORTER_2"/>
    <property type="match status" value="1"/>
</dbReference>
<keyword evidence="1" id="KW-0813">Transport</keyword>
<evidence type="ECO:0000313" key="6">
    <source>
        <dbReference type="Proteomes" id="UP000653674"/>
    </source>
</evidence>
<dbReference type="Gene3D" id="3.40.50.300">
    <property type="entry name" value="P-loop containing nucleotide triphosphate hydrolases"/>
    <property type="match status" value="1"/>
</dbReference>
<keyword evidence="6" id="KW-1185">Reference proteome</keyword>
<dbReference type="FunFam" id="3.40.50.300:FF:000133">
    <property type="entry name" value="Spermidine/putrescine import ATP-binding protein PotA"/>
    <property type="match status" value="1"/>
</dbReference>
<dbReference type="EMBL" id="BONU01000042">
    <property type="protein sequence ID" value="GIG76002.1"/>
    <property type="molecule type" value="Genomic_DNA"/>
</dbReference>
<dbReference type="InterPro" id="IPR003439">
    <property type="entry name" value="ABC_transporter-like_ATP-bd"/>
</dbReference>
<dbReference type="InterPro" id="IPR017871">
    <property type="entry name" value="ABC_transporter-like_CS"/>
</dbReference>
<dbReference type="GO" id="GO:0005524">
    <property type="term" value="F:ATP binding"/>
    <property type="evidence" value="ECO:0007669"/>
    <property type="project" value="UniProtKB-KW"/>
</dbReference>
<evidence type="ECO:0000256" key="3">
    <source>
        <dbReference type="ARBA" id="ARBA00022840"/>
    </source>
</evidence>
<dbReference type="Proteomes" id="UP000653674">
    <property type="component" value="Unassembled WGS sequence"/>
</dbReference>
<gene>
    <name evidence="5" type="ORF">Pfl04_44060</name>
</gene>
<dbReference type="GO" id="GO:0022857">
    <property type="term" value="F:transmembrane transporter activity"/>
    <property type="evidence" value="ECO:0007669"/>
    <property type="project" value="InterPro"/>
</dbReference>
<dbReference type="InterPro" id="IPR013611">
    <property type="entry name" value="Transp-assoc_OB_typ2"/>
</dbReference>
<protein>
    <submittedName>
        <fullName evidence="5">ABC transporter ATP-binding protein</fullName>
    </submittedName>
</protein>
<feature type="domain" description="ABC transporter" evidence="4">
    <location>
        <begin position="23"/>
        <end position="253"/>
    </location>
</feature>
<dbReference type="PANTHER" id="PTHR42781:SF4">
    <property type="entry name" value="SPERMIDINE_PUTRESCINE IMPORT ATP-BINDING PROTEIN POTA"/>
    <property type="match status" value="1"/>
</dbReference>